<dbReference type="OrthoDB" id="784214at2759"/>
<feature type="compositionally biased region" description="Basic and acidic residues" evidence="4">
    <location>
        <begin position="39"/>
        <end position="49"/>
    </location>
</feature>
<organism evidence="5 6">
    <name type="scientific">Panicum miliaceum</name>
    <name type="common">Proso millet</name>
    <name type="synonym">Broomcorn millet</name>
    <dbReference type="NCBI Taxonomy" id="4540"/>
    <lineage>
        <taxon>Eukaryota</taxon>
        <taxon>Viridiplantae</taxon>
        <taxon>Streptophyta</taxon>
        <taxon>Embryophyta</taxon>
        <taxon>Tracheophyta</taxon>
        <taxon>Spermatophyta</taxon>
        <taxon>Magnoliopsida</taxon>
        <taxon>Liliopsida</taxon>
        <taxon>Poales</taxon>
        <taxon>Poaceae</taxon>
        <taxon>PACMAD clade</taxon>
        <taxon>Panicoideae</taxon>
        <taxon>Panicodae</taxon>
        <taxon>Paniceae</taxon>
        <taxon>Panicinae</taxon>
        <taxon>Panicum</taxon>
        <taxon>Panicum sect. Panicum</taxon>
    </lineage>
</organism>
<dbReference type="SUPFAM" id="SSF53756">
    <property type="entry name" value="UDP-Glycosyltransferase/glycogen phosphorylase"/>
    <property type="match status" value="1"/>
</dbReference>
<keyword evidence="6" id="KW-1185">Reference proteome</keyword>
<dbReference type="FunFam" id="3.40.50.2000:FF:000056">
    <property type="entry name" value="Glycosyltransferase"/>
    <property type="match status" value="1"/>
</dbReference>
<name>A0A3L6PM75_PANMI</name>
<evidence type="ECO:0000256" key="4">
    <source>
        <dbReference type="SAM" id="MobiDB-lite"/>
    </source>
</evidence>
<keyword evidence="3" id="KW-0328">Glycosyltransferase</keyword>
<dbReference type="EMBL" id="PQIB02000017">
    <property type="protein sequence ID" value="RLM58715.1"/>
    <property type="molecule type" value="Genomic_DNA"/>
</dbReference>
<protein>
    <recommendedName>
        <fullName evidence="7">UDP-glycosyltransferases domain-containing protein</fullName>
    </recommendedName>
</protein>
<dbReference type="InterPro" id="IPR050481">
    <property type="entry name" value="UDP-glycosyltransf_plant"/>
</dbReference>
<dbReference type="InterPro" id="IPR035595">
    <property type="entry name" value="UDP_glycos_trans_CS"/>
</dbReference>
<evidence type="ECO:0000256" key="1">
    <source>
        <dbReference type="ARBA" id="ARBA00009995"/>
    </source>
</evidence>
<keyword evidence="2 3" id="KW-0808">Transferase</keyword>
<dbReference type="PROSITE" id="PS00375">
    <property type="entry name" value="UDPGT"/>
    <property type="match status" value="1"/>
</dbReference>
<dbReference type="AlphaFoldDB" id="A0A3L6PM75"/>
<dbReference type="GO" id="GO:0035251">
    <property type="term" value="F:UDP-glucosyltransferase activity"/>
    <property type="evidence" value="ECO:0007669"/>
    <property type="project" value="InterPro"/>
</dbReference>
<evidence type="ECO:0008006" key="7">
    <source>
        <dbReference type="Google" id="ProtNLM"/>
    </source>
</evidence>
<dbReference type="InterPro" id="IPR002213">
    <property type="entry name" value="UDP_glucos_trans"/>
</dbReference>
<evidence type="ECO:0000313" key="5">
    <source>
        <dbReference type="EMBL" id="RLM58715.1"/>
    </source>
</evidence>
<evidence type="ECO:0000256" key="2">
    <source>
        <dbReference type="ARBA" id="ARBA00022679"/>
    </source>
</evidence>
<comment type="caution">
    <text evidence="5">The sequence shown here is derived from an EMBL/GenBank/DDBJ whole genome shotgun (WGS) entry which is preliminary data.</text>
</comment>
<feature type="region of interest" description="Disordered" evidence="4">
    <location>
        <begin position="29"/>
        <end position="50"/>
    </location>
</feature>
<dbReference type="Proteomes" id="UP000275267">
    <property type="component" value="Unassembled WGS sequence"/>
</dbReference>
<comment type="similarity">
    <text evidence="1 3">Belongs to the UDP-glycosyltransferase family.</text>
</comment>
<dbReference type="Gene3D" id="3.40.50.2000">
    <property type="entry name" value="Glycogen Phosphorylase B"/>
    <property type="match status" value="1"/>
</dbReference>
<dbReference type="PANTHER" id="PTHR48048:SF12">
    <property type="entry name" value="GLYCOSYLTRANSFERASE"/>
    <property type="match status" value="1"/>
</dbReference>
<dbReference type="PANTHER" id="PTHR48048">
    <property type="entry name" value="GLYCOSYLTRANSFERASE"/>
    <property type="match status" value="1"/>
</dbReference>
<reference evidence="6" key="1">
    <citation type="journal article" date="2019" name="Nat. Commun.">
        <title>The genome of broomcorn millet.</title>
        <authorList>
            <person name="Zou C."/>
            <person name="Miki D."/>
            <person name="Li D."/>
            <person name="Tang Q."/>
            <person name="Xiao L."/>
            <person name="Rajput S."/>
            <person name="Deng P."/>
            <person name="Jia W."/>
            <person name="Huang R."/>
            <person name="Zhang M."/>
            <person name="Sun Y."/>
            <person name="Hu J."/>
            <person name="Fu X."/>
            <person name="Schnable P.S."/>
            <person name="Li F."/>
            <person name="Zhang H."/>
            <person name="Feng B."/>
            <person name="Zhu X."/>
            <person name="Liu R."/>
            <person name="Schnable J.C."/>
            <person name="Zhu J.-K."/>
            <person name="Zhang H."/>
        </authorList>
    </citation>
    <scope>NUCLEOTIDE SEQUENCE [LARGE SCALE GENOMIC DNA]</scope>
</reference>
<evidence type="ECO:0000256" key="3">
    <source>
        <dbReference type="RuleBase" id="RU003718"/>
    </source>
</evidence>
<accession>A0A3L6PM75</accession>
<dbReference type="Pfam" id="PF00201">
    <property type="entry name" value="UDPGT"/>
    <property type="match status" value="1"/>
</dbReference>
<gene>
    <name evidence="5" type="ORF">C2845_PM18G02750</name>
</gene>
<evidence type="ECO:0000313" key="6">
    <source>
        <dbReference type="Proteomes" id="UP000275267"/>
    </source>
</evidence>
<sequence>MAGGRSGALRIGEGEEGMKGKRFLWVVRAPPGDGDGDGDPAKKFRKPPEPDLGALLPDGFLRRTRDRGLVVKSWAPQRDVLAHGSVGGFVTHCGWDSVLEAVTAGVPMLGLPLHAEQRMNLLLLEEELRLAVALEGYDGGIVKPEEVATKVRWLMDSDGGSALRERTRAAMARAREPLRQGGESEAALAGLVDLWMSSRLWKRTD</sequence>
<proteinExistence type="inferred from homology"/>